<gene>
    <name evidence="2" type="ORF">PIB30_069201</name>
</gene>
<evidence type="ECO:0000313" key="3">
    <source>
        <dbReference type="Proteomes" id="UP001341840"/>
    </source>
</evidence>
<evidence type="ECO:0000313" key="2">
    <source>
        <dbReference type="EMBL" id="MED6113266.1"/>
    </source>
</evidence>
<protein>
    <recommendedName>
        <fullName evidence="1">Putative plant transposon protein domain-containing protein</fullName>
    </recommendedName>
</protein>
<name>A0ABU6QMN9_9FABA</name>
<dbReference type="EMBL" id="JASCZI010000755">
    <property type="protein sequence ID" value="MED6113266.1"/>
    <property type="molecule type" value="Genomic_DNA"/>
</dbReference>
<feature type="domain" description="Putative plant transposon protein" evidence="1">
    <location>
        <begin position="7"/>
        <end position="146"/>
    </location>
</feature>
<reference evidence="2 3" key="1">
    <citation type="journal article" date="2023" name="Plants (Basel)">
        <title>Bridging the Gap: Combining Genomics and Transcriptomics Approaches to Understand Stylosanthes scabra, an Orphan Legume from the Brazilian Caatinga.</title>
        <authorList>
            <person name="Ferreira-Neto J.R.C."/>
            <person name="da Silva M.D."/>
            <person name="Binneck E."/>
            <person name="de Melo N.F."/>
            <person name="da Silva R.H."/>
            <person name="de Melo A.L.T.M."/>
            <person name="Pandolfi V."/>
            <person name="Bustamante F.O."/>
            <person name="Brasileiro-Vidal A.C."/>
            <person name="Benko-Iseppon A.M."/>
        </authorList>
    </citation>
    <scope>NUCLEOTIDE SEQUENCE [LARGE SCALE GENOMIC DNA]</scope>
    <source>
        <tissue evidence="2">Leaves</tissue>
    </source>
</reference>
<proteinExistence type="predicted"/>
<sequence length="274" mass="31121">MYNAFIPINATLVREFYANFSAAHQDVVFLRGRRIHFTENDIRHYLNINIDLPGPGVNDSFKEATERRKENDLDMGLVFSVIGRQNTNWANNPADDTIPERVLDNAILNAQATAWHKLIIANVNPKQHGTTFDLNHAILIYVLMTERVGGGVNPYPNVLGIHNSGGPRSYNRTRGRSVNGIEINSIPPIHCPYGSAAKVIRTFQPIAESLCRFQVLVFAGDVCYEVREQEMLCPYGDWKGEQPKAQQEEQQQPPPLMRQIFSRFATIRQVHRIK</sequence>
<comment type="caution">
    <text evidence="2">The sequence shown here is derived from an EMBL/GenBank/DDBJ whole genome shotgun (WGS) entry which is preliminary data.</text>
</comment>
<dbReference type="Pfam" id="PF20167">
    <property type="entry name" value="Transposase_32"/>
    <property type="match status" value="1"/>
</dbReference>
<keyword evidence="3" id="KW-1185">Reference proteome</keyword>
<evidence type="ECO:0000259" key="1">
    <source>
        <dbReference type="Pfam" id="PF20167"/>
    </source>
</evidence>
<dbReference type="InterPro" id="IPR046796">
    <property type="entry name" value="Transposase_32_dom"/>
</dbReference>
<accession>A0ABU6QMN9</accession>
<organism evidence="2 3">
    <name type="scientific">Stylosanthes scabra</name>
    <dbReference type="NCBI Taxonomy" id="79078"/>
    <lineage>
        <taxon>Eukaryota</taxon>
        <taxon>Viridiplantae</taxon>
        <taxon>Streptophyta</taxon>
        <taxon>Embryophyta</taxon>
        <taxon>Tracheophyta</taxon>
        <taxon>Spermatophyta</taxon>
        <taxon>Magnoliopsida</taxon>
        <taxon>eudicotyledons</taxon>
        <taxon>Gunneridae</taxon>
        <taxon>Pentapetalae</taxon>
        <taxon>rosids</taxon>
        <taxon>fabids</taxon>
        <taxon>Fabales</taxon>
        <taxon>Fabaceae</taxon>
        <taxon>Papilionoideae</taxon>
        <taxon>50 kb inversion clade</taxon>
        <taxon>dalbergioids sensu lato</taxon>
        <taxon>Dalbergieae</taxon>
        <taxon>Pterocarpus clade</taxon>
        <taxon>Stylosanthes</taxon>
    </lineage>
</organism>
<dbReference type="Proteomes" id="UP001341840">
    <property type="component" value="Unassembled WGS sequence"/>
</dbReference>